<dbReference type="InterPro" id="IPR045667">
    <property type="entry name" value="ORC3_N"/>
</dbReference>
<evidence type="ECO:0000313" key="3">
    <source>
        <dbReference type="Proteomes" id="UP001331761"/>
    </source>
</evidence>
<protein>
    <recommendedName>
        <fullName evidence="1">Origin recognition complex subunit 3 N-terminal domain-containing protein</fullName>
    </recommendedName>
</protein>
<keyword evidence="3" id="KW-1185">Reference proteome</keyword>
<sequence length="275" mass="30927">MSSFSYAPGTGAVLSLEGFVLPSHGKERKSHALRSEDVAIIGKFESVIDDVVKEVFNEVLNKVRDVGPDGKLLMGVVRCNISDVERITDGVVERLQREISSTVVLKPDDTNMLGVVNKIRSDNGKGKRMLIVEQAESLSPQLLNGLFYSISSIDSDIIILLCLRMSTKRTTFFSALSRRVLASFELRSFSIAPSEEVFDRLVSAVLLNPSFTHLKVEPSFARFLRASFFRDDFSITFVKKSLRFALMQHLWKMHKLPPDSNVCSRCFLYHLVLFS</sequence>
<dbReference type="GO" id="GO:0006270">
    <property type="term" value="P:DNA replication initiation"/>
    <property type="evidence" value="ECO:0007669"/>
    <property type="project" value="TreeGrafter"/>
</dbReference>
<comment type="caution">
    <text evidence="2">The sequence shown here is derived from an EMBL/GenBank/DDBJ whole genome shotgun (WGS) entry which is preliminary data.</text>
</comment>
<evidence type="ECO:0000313" key="2">
    <source>
        <dbReference type="EMBL" id="KAK5964629.1"/>
    </source>
</evidence>
<gene>
    <name evidence="2" type="ORF">GCK32_007286</name>
</gene>
<dbReference type="GO" id="GO:0005656">
    <property type="term" value="C:nuclear pre-replicative complex"/>
    <property type="evidence" value="ECO:0007669"/>
    <property type="project" value="TreeGrafter"/>
</dbReference>
<evidence type="ECO:0000259" key="1">
    <source>
        <dbReference type="Pfam" id="PF07034"/>
    </source>
</evidence>
<reference evidence="2 3" key="1">
    <citation type="submission" date="2019-10" db="EMBL/GenBank/DDBJ databases">
        <title>Assembly and Annotation for the nematode Trichostrongylus colubriformis.</title>
        <authorList>
            <person name="Martin J."/>
        </authorList>
    </citation>
    <scope>NUCLEOTIDE SEQUENCE [LARGE SCALE GENOMIC DNA]</scope>
    <source>
        <strain evidence="2">G859</strain>
        <tissue evidence="2">Whole worm</tissue>
    </source>
</reference>
<dbReference type="EMBL" id="WIXE01025543">
    <property type="protein sequence ID" value="KAK5964629.1"/>
    <property type="molecule type" value="Genomic_DNA"/>
</dbReference>
<organism evidence="2 3">
    <name type="scientific">Trichostrongylus colubriformis</name>
    <name type="common">Black scour worm</name>
    <dbReference type="NCBI Taxonomy" id="6319"/>
    <lineage>
        <taxon>Eukaryota</taxon>
        <taxon>Metazoa</taxon>
        <taxon>Ecdysozoa</taxon>
        <taxon>Nematoda</taxon>
        <taxon>Chromadorea</taxon>
        <taxon>Rhabditida</taxon>
        <taxon>Rhabditina</taxon>
        <taxon>Rhabditomorpha</taxon>
        <taxon>Strongyloidea</taxon>
        <taxon>Trichostrongylidae</taxon>
        <taxon>Trichostrongylus</taxon>
    </lineage>
</organism>
<dbReference type="GO" id="GO:0003688">
    <property type="term" value="F:DNA replication origin binding"/>
    <property type="evidence" value="ECO:0007669"/>
    <property type="project" value="TreeGrafter"/>
</dbReference>
<dbReference type="InterPro" id="IPR020795">
    <property type="entry name" value="ORC3"/>
</dbReference>
<dbReference type="PANTHER" id="PTHR12748">
    <property type="entry name" value="ORIGIN RECOGNITION COMPLEX SUBUNIT 3"/>
    <property type="match status" value="1"/>
</dbReference>
<proteinExistence type="predicted"/>
<dbReference type="GO" id="GO:0005664">
    <property type="term" value="C:nuclear origin of replication recognition complex"/>
    <property type="evidence" value="ECO:0007669"/>
    <property type="project" value="InterPro"/>
</dbReference>
<accession>A0AAN8EVP6</accession>
<name>A0AAN8EVP6_TRICO</name>
<dbReference type="Pfam" id="PF07034">
    <property type="entry name" value="ORC3_N"/>
    <property type="match status" value="1"/>
</dbReference>
<dbReference type="PANTHER" id="PTHR12748:SF0">
    <property type="entry name" value="ORIGIN RECOGNITION COMPLEX SUBUNIT 3"/>
    <property type="match status" value="1"/>
</dbReference>
<feature type="domain" description="Origin recognition complex subunit 3 N-terminal" evidence="1">
    <location>
        <begin position="130"/>
        <end position="249"/>
    </location>
</feature>
<dbReference type="AlphaFoldDB" id="A0AAN8EVP6"/>
<dbReference type="GO" id="GO:0031261">
    <property type="term" value="C:DNA replication preinitiation complex"/>
    <property type="evidence" value="ECO:0007669"/>
    <property type="project" value="TreeGrafter"/>
</dbReference>
<dbReference type="Proteomes" id="UP001331761">
    <property type="component" value="Unassembled WGS sequence"/>
</dbReference>